<dbReference type="Proteomes" id="UP000054047">
    <property type="component" value="Unassembled WGS sequence"/>
</dbReference>
<reference evidence="1 2" key="1">
    <citation type="submission" date="2013-12" db="EMBL/GenBank/DDBJ databases">
        <title>Draft genome of the parsitic nematode Ancylostoma duodenale.</title>
        <authorList>
            <person name="Mitreva M."/>
        </authorList>
    </citation>
    <scope>NUCLEOTIDE SEQUENCE [LARGE SCALE GENOMIC DNA]</scope>
    <source>
        <strain evidence="1 2">Zhejiang</strain>
    </source>
</reference>
<protein>
    <recommendedName>
        <fullName evidence="3">Reverse transcriptase domain-containing protein</fullName>
    </recommendedName>
</protein>
<evidence type="ECO:0000313" key="2">
    <source>
        <dbReference type="Proteomes" id="UP000054047"/>
    </source>
</evidence>
<dbReference type="PANTHER" id="PTHR46238">
    <property type="entry name" value="REVERSE TRANSCRIPTASE DOMAIN-CONTAINING PROTEIN"/>
    <property type="match status" value="1"/>
</dbReference>
<dbReference type="AlphaFoldDB" id="A0A0C2D769"/>
<organism evidence="1 2">
    <name type="scientific">Ancylostoma duodenale</name>
    <dbReference type="NCBI Taxonomy" id="51022"/>
    <lineage>
        <taxon>Eukaryota</taxon>
        <taxon>Metazoa</taxon>
        <taxon>Ecdysozoa</taxon>
        <taxon>Nematoda</taxon>
        <taxon>Chromadorea</taxon>
        <taxon>Rhabditida</taxon>
        <taxon>Rhabditina</taxon>
        <taxon>Rhabditomorpha</taxon>
        <taxon>Strongyloidea</taxon>
        <taxon>Ancylostomatidae</taxon>
        <taxon>Ancylostomatinae</taxon>
        <taxon>Ancylostoma</taxon>
    </lineage>
</organism>
<evidence type="ECO:0008006" key="3">
    <source>
        <dbReference type="Google" id="ProtNLM"/>
    </source>
</evidence>
<dbReference type="EMBL" id="KN727540">
    <property type="protein sequence ID" value="KIH65473.1"/>
    <property type="molecule type" value="Genomic_DNA"/>
</dbReference>
<accession>A0A0C2D769</accession>
<keyword evidence="2" id="KW-1185">Reference proteome</keyword>
<dbReference type="PANTHER" id="PTHR46238:SF8">
    <property type="entry name" value="ENDONUCLEASE_EXONUCLEASE_PHOSPHATASE DOMAIN-CONTAINING PROTEIN"/>
    <property type="match status" value="1"/>
</dbReference>
<name>A0A0C2D769_9BILA</name>
<evidence type="ECO:0000313" key="1">
    <source>
        <dbReference type="EMBL" id="KIH65473.1"/>
    </source>
</evidence>
<dbReference type="OrthoDB" id="5873801at2759"/>
<gene>
    <name evidence="1" type="ORF">ANCDUO_04206</name>
</gene>
<proteinExistence type="predicted"/>
<sequence>MKVRERNPDDGIRFYSPAENDSGEGFRLNLKKTEVMSSTQEQDVVSDANGIAFTQAKEFQYLGSVLSADGTVDAAVRGWIACAWLKRRESTGILCDRRCSRVLKGKIYRTVVRPAMMYGGECWPLLKTHERMLNTAEMRMLRWACGLARYDKMAKGLGEGRHRLQEHHPAHSLAVKMFRTKLKTIKIVGEGKWTVPNRSGEHCVTEYLYM</sequence>